<evidence type="ECO:0000256" key="2">
    <source>
        <dbReference type="ARBA" id="ARBA00021099"/>
    </source>
</evidence>
<dbReference type="Proteomes" id="UP000324222">
    <property type="component" value="Unassembled WGS sequence"/>
</dbReference>
<dbReference type="GO" id="GO:0061651">
    <property type="term" value="F:Atg12 conjugating enzyme activity"/>
    <property type="evidence" value="ECO:0007669"/>
    <property type="project" value="TreeGrafter"/>
</dbReference>
<keyword evidence="9" id="KW-1185">Reference proteome</keyword>
<dbReference type="Pfam" id="PF03987">
    <property type="entry name" value="Autophagy_act_C"/>
    <property type="match status" value="1"/>
</dbReference>
<evidence type="ECO:0000256" key="4">
    <source>
        <dbReference type="ARBA" id="ARBA00022786"/>
    </source>
</evidence>
<evidence type="ECO:0000256" key="3">
    <source>
        <dbReference type="ARBA" id="ARBA00022679"/>
    </source>
</evidence>
<feature type="compositionally biased region" description="Acidic residues" evidence="7">
    <location>
        <begin position="102"/>
        <end position="115"/>
    </location>
</feature>
<dbReference type="GO" id="GO:0000045">
    <property type="term" value="P:autophagosome assembly"/>
    <property type="evidence" value="ECO:0007669"/>
    <property type="project" value="TreeGrafter"/>
</dbReference>
<evidence type="ECO:0000313" key="8">
    <source>
        <dbReference type="EMBL" id="MPC13068.1"/>
    </source>
</evidence>
<keyword evidence="5" id="KW-0072">Autophagy</keyword>
<keyword evidence="3" id="KW-0808">Transferase</keyword>
<accession>A0A5B7CV76</accession>
<sequence length="252" mass="28675">MVHTCTSRLADDCDEAQAEGSAVCVLPTIWIVKSNMSTISYEEFKTACLEFLELSKKFGDSWKLRSDIQDKDGLCIHKVQHIKSKSLKELKNKTTCKIDRQLEEEEEEESSDPAEMETHNTTHFTTYDYHIVYSLSHSVPVLYFNAWHSSGQLLTLDDVWEGVDVTHREQILSNKWGSLTQTEHPLLGRPYFQLHPCNTAKLIAQVLPQPPCDAATLRTYLICWLSMFGPPVGLEIPLCYFAEQNTESGCVK</sequence>
<gene>
    <name evidence="8" type="primary">ATG10</name>
    <name evidence="8" type="ORF">E2C01_005787</name>
</gene>
<dbReference type="GO" id="GO:0005829">
    <property type="term" value="C:cytosol"/>
    <property type="evidence" value="ECO:0007669"/>
    <property type="project" value="TreeGrafter"/>
</dbReference>
<comment type="similarity">
    <text evidence="1">Belongs to the ATG10 family.</text>
</comment>
<feature type="region of interest" description="Disordered" evidence="7">
    <location>
        <begin position="99"/>
        <end position="119"/>
    </location>
</feature>
<dbReference type="InterPro" id="IPR007135">
    <property type="entry name" value="Atg3/Atg10"/>
</dbReference>
<reference evidence="8 9" key="1">
    <citation type="submission" date="2019-05" db="EMBL/GenBank/DDBJ databases">
        <title>Another draft genome of Portunus trituberculatus and its Hox gene families provides insights of decapod evolution.</title>
        <authorList>
            <person name="Jeong J.-H."/>
            <person name="Song I."/>
            <person name="Kim S."/>
            <person name="Choi T."/>
            <person name="Kim D."/>
            <person name="Ryu S."/>
            <person name="Kim W."/>
        </authorList>
    </citation>
    <scope>NUCLEOTIDE SEQUENCE [LARGE SCALE GENOMIC DNA]</scope>
    <source>
        <tissue evidence="8">Muscle</tissue>
    </source>
</reference>
<dbReference type="GO" id="GO:0000422">
    <property type="term" value="P:autophagy of mitochondrion"/>
    <property type="evidence" value="ECO:0007669"/>
    <property type="project" value="TreeGrafter"/>
</dbReference>
<dbReference type="OrthoDB" id="4089664at2759"/>
<dbReference type="PANTHER" id="PTHR14957:SF1">
    <property type="entry name" value="UBIQUITIN-LIKE-CONJUGATING ENZYME ATG10"/>
    <property type="match status" value="1"/>
</dbReference>
<evidence type="ECO:0000256" key="1">
    <source>
        <dbReference type="ARBA" id="ARBA00005696"/>
    </source>
</evidence>
<dbReference type="GO" id="GO:0032446">
    <property type="term" value="P:protein modification by small protein conjugation"/>
    <property type="evidence" value="ECO:0007669"/>
    <property type="project" value="TreeGrafter"/>
</dbReference>
<dbReference type="AlphaFoldDB" id="A0A5B7CV76"/>
<dbReference type="EMBL" id="VSRR010000255">
    <property type="protein sequence ID" value="MPC13068.1"/>
    <property type="molecule type" value="Genomic_DNA"/>
</dbReference>
<dbReference type="Gene3D" id="3.30.1460.50">
    <property type="match status" value="1"/>
</dbReference>
<keyword evidence="4" id="KW-0833">Ubl conjugation pathway</keyword>
<protein>
    <recommendedName>
        <fullName evidence="2">Ubiquitin-like-conjugating enzyme ATG10</fullName>
    </recommendedName>
    <alternativeName>
        <fullName evidence="6">Autophagy-related protein 10</fullName>
    </alternativeName>
</protein>
<evidence type="ECO:0000256" key="7">
    <source>
        <dbReference type="SAM" id="MobiDB-lite"/>
    </source>
</evidence>
<evidence type="ECO:0000256" key="6">
    <source>
        <dbReference type="ARBA" id="ARBA00029833"/>
    </source>
</evidence>
<comment type="caution">
    <text evidence="8">The sequence shown here is derived from an EMBL/GenBank/DDBJ whole genome shotgun (WGS) entry which is preliminary data.</text>
</comment>
<name>A0A5B7CV76_PORTR</name>
<evidence type="ECO:0000313" key="9">
    <source>
        <dbReference type="Proteomes" id="UP000324222"/>
    </source>
</evidence>
<proteinExistence type="inferred from homology"/>
<dbReference type="PANTHER" id="PTHR14957">
    <property type="entry name" value="UBIQUITIN-LIKE-CONJUGATING ENZYME ATG10"/>
    <property type="match status" value="1"/>
</dbReference>
<organism evidence="8 9">
    <name type="scientific">Portunus trituberculatus</name>
    <name type="common">Swimming crab</name>
    <name type="synonym">Neptunus trituberculatus</name>
    <dbReference type="NCBI Taxonomy" id="210409"/>
    <lineage>
        <taxon>Eukaryota</taxon>
        <taxon>Metazoa</taxon>
        <taxon>Ecdysozoa</taxon>
        <taxon>Arthropoda</taxon>
        <taxon>Crustacea</taxon>
        <taxon>Multicrustacea</taxon>
        <taxon>Malacostraca</taxon>
        <taxon>Eumalacostraca</taxon>
        <taxon>Eucarida</taxon>
        <taxon>Decapoda</taxon>
        <taxon>Pleocyemata</taxon>
        <taxon>Brachyura</taxon>
        <taxon>Eubrachyura</taxon>
        <taxon>Portunoidea</taxon>
        <taxon>Portunidae</taxon>
        <taxon>Portuninae</taxon>
        <taxon>Portunus</taxon>
    </lineage>
</organism>
<evidence type="ECO:0000256" key="5">
    <source>
        <dbReference type="ARBA" id="ARBA00023006"/>
    </source>
</evidence>